<dbReference type="PANTHER" id="PTHR33651">
    <property type="entry name" value="PROTEIN CBG06246"/>
    <property type="match status" value="1"/>
</dbReference>
<evidence type="ECO:0008006" key="3">
    <source>
        <dbReference type="Google" id="ProtNLM"/>
    </source>
</evidence>
<evidence type="ECO:0000313" key="2">
    <source>
        <dbReference type="Proteomes" id="UP001177023"/>
    </source>
</evidence>
<organism evidence="1 2">
    <name type="scientific">Mesorhabditis spiculigera</name>
    <dbReference type="NCBI Taxonomy" id="96644"/>
    <lineage>
        <taxon>Eukaryota</taxon>
        <taxon>Metazoa</taxon>
        <taxon>Ecdysozoa</taxon>
        <taxon>Nematoda</taxon>
        <taxon>Chromadorea</taxon>
        <taxon>Rhabditida</taxon>
        <taxon>Rhabditina</taxon>
        <taxon>Rhabditomorpha</taxon>
        <taxon>Rhabditoidea</taxon>
        <taxon>Rhabditidae</taxon>
        <taxon>Mesorhabditinae</taxon>
        <taxon>Mesorhabditis</taxon>
    </lineage>
</organism>
<dbReference type="InterPro" id="IPR029071">
    <property type="entry name" value="Ubiquitin-like_domsf"/>
</dbReference>
<keyword evidence="2" id="KW-1185">Reference proteome</keyword>
<dbReference type="SUPFAM" id="SSF54236">
    <property type="entry name" value="Ubiquitin-like"/>
    <property type="match status" value="1"/>
</dbReference>
<dbReference type="Proteomes" id="UP001177023">
    <property type="component" value="Unassembled WGS sequence"/>
</dbReference>
<comment type="caution">
    <text evidence="1">The sequence shown here is derived from an EMBL/GenBank/DDBJ whole genome shotgun (WGS) entry which is preliminary data.</text>
</comment>
<proteinExistence type="predicted"/>
<dbReference type="PANTHER" id="PTHR33651:SF2">
    <property type="entry name" value="PI3K_PI4K CATALYTIC DOMAIN-CONTAINING PROTEIN"/>
    <property type="match status" value="1"/>
</dbReference>
<reference evidence="1" key="1">
    <citation type="submission" date="2023-06" db="EMBL/GenBank/DDBJ databases">
        <authorList>
            <person name="Delattre M."/>
        </authorList>
    </citation>
    <scope>NUCLEOTIDE SEQUENCE</scope>
    <source>
        <strain evidence="1">AF72</strain>
    </source>
</reference>
<evidence type="ECO:0000313" key="1">
    <source>
        <dbReference type="EMBL" id="CAJ0582616.1"/>
    </source>
</evidence>
<dbReference type="AlphaFoldDB" id="A0AA36D886"/>
<gene>
    <name evidence="1" type="ORF">MSPICULIGERA_LOCUS20746</name>
</gene>
<dbReference type="EMBL" id="CATQJA010002664">
    <property type="protein sequence ID" value="CAJ0582616.1"/>
    <property type="molecule type" value="Genomic_DNA"/>
</dbReference>
<sequence>METVLVLVLHDAEGIRHRRKPEIFPNEMTIIELRKAINSLWGIDESYQELYHNGEEILALKSTLQQIGAKDQDEIVIKHSDLPLWGEYKRCVELVLKQHTAKVAYAKEAVEHQELLTKSGFFKAYLQFNAYHSKNHPKVAAWTDGDVGLIRKAAEQYFRNLHDLGRGSEESKFTCYFEARAEELGGRPTNTLAFVQIHGEASVSKYNIKCHHYGSKGASSGNVPDVSEFYCYKLLALIGVGPKSHIIPPSISTGTKTSAYIATKWDDRFELLENVKDNLRADVIVQLGMLRALLFISDLHGQNCGRWKGTQKAAIVDFAPTGDFEVYDNIKSKMMKTIPHKDWRKEYFAVKEQHDDSSWLKIAKVYFEQWDLANKIDLARDEFDPTKGILKELEIGFKKRQCRVSPTDQLNEYIDTLRKNVELLQALFNSLA</sequence>
<name>A0AA36D886_9BILA</name>
<accession>A0AA36D886</accession>
<feature type="non-terminal residue" evidence="1">
    <location>
        <position position="1"/>
    </location>
</feature>
<protein>
    <recommendedName>
        <fullName evidence="3">Ubiquitin-like domain-containing protein</fullName>
    </recommendedName>
</protein>